<keyword evidence="7 8" id="KW-0030">Aminoacyl-tRNA synthetase</keyword>
<dbReference type="SUPFAM" id="SSF55261">
    <property type="entry name" value="GAD domain-like"/>
    <property type="match status" value="1"/>
</dbReference>
<dbReference type="InterPro" id="IPR029351">
    <property type="entry name" value="GAD_dom"/>
</dbReference>
<dbReference type="PROSITE" id="PS50862">
    <property type="entry name" value="AA_TRNA_LIGASE_II"/>
    <property type="match status" value="1"/>
</dbReference>
<feature type="binding site" evidence="8">
    <location>
        <position position="218"/>
    </location>
    <ligand>
        <name>L-aspartate</name>
        <dbReference type="ChEBI" id="CHEBI:29991"/>
    </ligand>
</feature>
<dbReference type="GO" id="GO:0050560">
    <property type="term" value="F:aspartate-tRNA(Asn) ligase activity"/>
    <property type="evidence" value="ECO:0007669"/>
    <property type="project" value="UniProtKB-EC"/>
</dbReference>
<dbReference type="NCBIfam" id="TIGR00459">
    <property type="entry name" value="aspS_bact"/>
    <property type="match status" value="1"/>
</dbReference>
<gene>
    <name evidence="8 10" type="primary">aspS</name>
    <name evidence="10" type="ORF">CEM_335</name>
</gene>
<feature type="binding site" evidence="8">
    <location>
        <position position="227"/>
    </location>
    <ligand>
        <name>ATP</name>
        <dbReference type="ChEBI" id="CHEBI:30616"/>
    </ligand>
</feature>
<dbReference type="CDD" id="cd04317">
    <property type="entry name" value="EcAspRS_like_N"/>
    <property type="match status" value="1"/>
</dbReference>
<feature type="site" description="Important for tRNA non-discrimination" evidence="8">
    <location>
        <position position="29"/>
    </location>
</feature>
<dbReference type="HAMAP" id="MF_00044">
    <property type="entry name" value="Asp_tRNA_synth_type1"/>
    <property type="match status" value="1"/>
</dbReference>
<dbReference type="Pfam" id="PF01336">
    <property type="entry name" value="tRNA_anti-codon"/>
    <property type="match status" value="1"/>
</dbReference>
<feature type="binding site" evidence="8">
    <location>
        <position position="489"/>
    </location>
    <ligand>
        <name>L-aspartate</name>
        <dbReference type="ChEBI" id="CHEBI:29991"/>
    </ligand>
</feature>
<evidence type="ECO:0000256" key="7">
    <source>
        <dbReference type="ARBA" id="ARBA00023146"/>
    </source>
</evidence>
<comment type="catalytic activity">
    <reaction evidence="8">
        <text>tRNA(Asx) + L-aspartate + ATP = L-aspartyl-tRNA(Asx) + AMP + diphosphate</text>
        <dbReference type="Rhea" id="RHEA:18349"/>
        <dbReference type="Rhea" id="RHEA-COMP:9710"/>
        <dbReference type="Rhea" id="RHEA-COMP:9711"/>
        <dbReference type="ChEBI" id="CHEBI:29991"/>
        <dbReference type="ChEBI" id="CHEBI:30616"/>
        <dbReference type="ChEBI" id="CHEBI:33019"/>
        <dbReference type="ChEBI" id="CHEBI:78442"/>
        <dbReference type="ChEBI" id="CHEBI:78516"/>
        <dbReference type="ChEBI" id="CHEBI:456215"/>
        <dbReference type="EC" id="6.1.1.23"/>
    </reaction>
</comment>
<dbReference type="Pfam" id="PF00152">
    <property type="entry name" value="tRNA-synt_2"/>
    <property type="match status" value="1"/>
</dbReference>
<feature type="domain" description="Aminoacyl-transfer RNA synthetases class-II family profile" evidence="9">
    <location>
        <begin position="139"/>
        <end position="555"/>
    </location>
</feature>
<evidence type="ECO:0000256" key="4">
    <source>
        <dbReference type="ARBA" id="ARBA00022741"/>
    </source>
</evidence>
<dbReference type="EMBL" id="LM655252">
    <property type="protein sequence ID" value="CDZ16579.1"/>
    <property type="molecule type" value="Genomic_DNA"/>
</dbReference>
<feature type="binding site" evidence="8">
    <location>
        <position position="172"/>
    </location>
    <ligand>
        <name>L-aspartate</name>
        <dbReference type="ChEBI" id="CHEBI:29991"/>
    </ligand>
</feature>
<feature type="binding site" evidence="8">
    <location>
        <begin position="534"/>
        <end position="537"/>
    </location>
    <ligand>
        <name>ATP</name>
        <dbReference type="ChEBI" id="CHEBI:30616"/>
    </ligand>
</feature>
<dbReference type="GO" id="GO:0004815">
    <property type="term" value="F:aspartate-tRNA ligase activity"/>
    <property type="evidence" value="ECO:0007669"/>
    <property type="project" value="UniProtKB-UniRule"/>
</dbReference>
<dbReference type="KEGG" id="eme:CEM_335"/>
<dbReference type="InterPro" id="IPR047089">
    <property type="entry name" value="Asp-tRNA-ligase_1_N"/>
</dbReference>
<keyword evidence="6 8" id="KW-0648">Protein biosynthesis</keyword>
<protein>
    <recommendedName>
        <fullName evidence="8">Aspartate--tRNA(Asp/Asn) ligase</fullName>
        <ecNumber evidence="8">6.1.1.23</ecNumber>
    </recommendedName>
    <alternativeName>
        <fullName evidence="8">Aspartyl-tRNA synthetase</fullName>
        <shortName evidence="8">AspRS</shortName>
    </alternativeName>
    <alternativeName>
        <fullName evidence="8">Non-discriminating aspartyl-tRNA synthetase</fullName>
        <shortName evidence="8">ND-AspRS</shortName>
    </alternativeName>
</protein>
<dbReference type="STRING" id="1495769.CEM_335"/>
<dbReference type="HOGENOM" id="CLU_014330_3_2_6"/>
<dbReference type="Gene3D" id="2.40.50.140">
    <property type="entry name" value="Nucleic acid-binding proteins"/>
    <property type="match status" value="1"/>
</dbReference>
<comment type="caution">
    <text evidence="8">Lacks conserved residue(s) required for the propagation of feature annotation.</text>
</comment>
<dbReference type="Proteomes" id="UP000032420">
    <property type="component" value="Chromosome I"/>
</dbReference>
<dbReference type="InterPro" id="IPR004365">
    <property type="entry name" value="NA-bd_OB_tRNA"/>
</dbReference>
<dbReference type="PANTHER" id="PTHR22594">
    <property type="entry name" value="ASPARTYL/LYSYL-TRNA SYNTHETASE"/>
    <property type="match status" value="1"/>
</dbReference>
<dbReference type="PANTHER" id="PTHR22594:SF5">
    <property type="entry name" value="ASPARTATE--TRNA LIGASE, MITOCHONDRIAL"/>
    <property type="match status" value="1"/>
</dbReference>
<dbReference type="Pfam" id="PF02938">
    <property type="entry name" value="GAD"/>
    <property type="match status" value="1"/>
</dbReference>
<dbReference type="GO" id="GO:0005737">
    <property type="term" value="C:cytoplasm"/>
    <property type="evidence" value="ECO:0007669"/>
    <property type="project" value="UniProtKB-SubCell"/>
</dbReference>
<evidence type="ECO:0000313" key="11">
    <source>
        <dbReference type="Proteomes" id="UP000032420"/>
    </source>
</evidence>
<feature type="binding site" evidence="8">
    <location>
        <position position="482"/>
    </location>
    <ligand>
        <name>ATP</name>
        <dbReference type="ChEBI" id="CHEBI:30616"/>
    </ligand>
</feature>
<dbReference type="InterPro" id="IPR006195">
    <property type="entry name" value="aa-tRNA-synth_II"/>
</dbReference>
<keyword evidence="2 8" id="KW-0963">Cytoplasm</keyword>
<dbReference type="InterPro" id="IPR002312">
    <property type="entry name" value="Asp/Asn-tRNA-synth_IIb"/>
</dbReference>
<evidence type="ECO:0000256" key="2">
    <source>
        <dbReference type="ARBA" id="ARBA00022490"/>
    </source>
</evidence>
<comment type="subcellular location">
    <subcellularLocation>
        <location evidence="8">Cytoplasm</location>
    </subcellularLocation>
</comment>
<evidence type="ECO:0000256" key="3">
    <source>
        <dbReference type="ARBA" id="ARBA00022598"/>
    </source>
</evidence>
<sequence length="584" mass="67144">MRRYCGKINENMVGENITICGWVNSSRNHGGLIFIDLRDYTGIIQIVVNPLNLKAFSNANKVRNEYVIKITGILSIRPKGTINTTKLTGKIEVLANNIEILNISKTPPFQIDEHINVNEDIRLKYRYIDLRRSEMINRFYLRSKILNNIREFLENEGFLNIETPILTRATHEGARDYLIPSRTHCGEFFALPQSPQIFKQLLMISGFDRYYQFAKCFRDEDLRADRQPEFTQIDIEASFIEEKDIMLISEKMISKLFFELINIQLPIFKTIKYSEAIYRYGSDKPDMRIPLELIDITDIIKKVKLQVLREPAYLKDGRVATIIVNGGAKFSRKEIDEYTRFVCSYGAKGLAWIKINNISAPYNEGLQSPIIKFIENIIEELIVRTNAKNGDIIFFCADKKCIVNASMGALRIKLGKDLNLYTSNWSPIWVINFPMFERDDNGKLVSYNHPFTAPICNNIEELRFNPIDKFSRSYDLVINGIELGGGSIRIHDKYLQQAIFEIIGFSKLDYYENFGFFLEALQYGAPPHGGIALGLDRLLMLITGTSSIRDVIAFPKTQKASCLLTKAPNKVSDLQIKELNIKRR</sequence>
<feature type="region of interest" description="Aspartate" evidence="8">
    <location>
        <begin position="196"/>
        <end position="199"/>
    </location>
</feature>
<evidence type="ECO:0000256" key="1">
    <source>
        <dbReference type="ARBA" id="ARBA00006303"/>
    </source>
</evidence>
<keyword evidence="3 8" id="KW-0436">Ligase</keyword>
<feature type="binding site" evidence="8">
    <location>
        <begin position="218"/>
        <end position="220"/>
    </location>
    <ligand>
        <name>ATP</name>
        <dbReference type="ChEBI" id="CHEBI:30616"/>
    </ligand>
</feature>
<comment type="function">
    <text evidence="8">Aspartyl-tRNA synthetase with relaxed tRNA specificity since it is able to aspartylate not only its cognate tRNA(Asp) but also tRNA(Asn). Reaction proceeds in two steps: L-aspartate is first activated by ATP to form Asp-AMP and then transferred to the acceptor end of tRNA(Asp/Asn).</text>
</comment>
<feature type="site" description="Important for tRNA non-discrimination" evidence="8">
    <location>
        <position position="80"/>
    </location>
</feature>
<comment type="similarity">
    <text evidence="1 8">Belongs to the class-II aminoacyl-tRNA synthetase family. Type 1 subfamily.</text>
</comment>
<dbReference type="GO" id="GO:0006422">
    <property type="term" value="P:aspartyl-tRNA aminoacylation"/>
    <property type="evidence" value="ECO:0007669"/>
    <property type="project" value="UniProtKB-UniRule"/>
</dbReference>
<comment type="subunit">
    <text evidence="8">Homodimer.</text>
</comment>
<dbReference type="InterPro" id="IPR045864">
    <property type="entry name" value="aa-tRNA-synth_II/BPL/LPL"/>
</dbReference>
<dbReference type="CDD" id="cd00777">
    <property type="entry name" value="AspRS_core"/>
    <property type="match status" value="1"/>
</dbReference>
<dbReference type="AlphaFoldDB" id="A0A078KIH5"/>
<evidence type="ECO:0000256" key="6">
    <source>
        <dbReference type="ARBA" id="ARBA00022917"/>
    </source>
</evidence>
<dbReference type="InterPro" id="IPR004115">
    <property type="entry name" value="GAD-like_sf"/>
</dbReference>
<dbReference type="GO" id="GO:0005524">
    <property type="term" value="F:ATP binding"/>
    <property type="evidence" value="ECO:0007669"/>
    <property type="project" value="UniProtKB-UniRule"/>
</dbReference>
<dbReference type="Gene3D" id="3.30.930.10">
    <property type="entry name" value="Bira Bifunctional Protein, Domain 2"/>
    <property type="match status" value="1"/>
</dbReference>
<organism evidence="10 11">
    <name type="scientific">Candidatus Johnevansia muelleri</name>
    <dbReference type="NCBI Taxonomy" id="1495769"/>
    <lineage>
        <taxon>Bacteria</taxon>
        <taxon>Pseudomonadati</taxon>
        <taxon>Pseudomonadota</taxon>
        <taxon>Gammaproteobacteria</taxon>
        <taxon>Candidatus Johnevansiales</taxon>
        <taxon>Candidatus Johnevansiaceae</taxon>
        <taxon>Candidatus Johnevansia</taxon>
    </lineage>
</organism>
<keyword evidence="11" id="KW-1185">Reference proteome</keyword>
<dbReference type="Gene3D" id="3.30.1360.30">
    <property type="entry name" value="GAD-like domain"/>
    <property type="match status" value="1"/>
</dbReference>
<accession>A0A078KIH5</accession>
<dbReference type="SUPFAM" id="SSF50249">
    <property type="entry name" value="Nucleic acid-binding proteins"/>
    <property type="match status" value="1"/>
</dbReference>
<dbReference type="InterPro" id="IPR047090">
    <property type="entry name" value="AspRS_core"/>
</dbReference>
<keyword evidence="5 8" id="KW-0067">ATP-binding</keyword>
<dbReference type="PATRIC" id="fig|1495769.3.peg.300"/>
<reference evidence="11" key="1">
    <citation type="submission" date="2014-07" db="EMBL/GenBank/DDBJ databases">
        <authorList>
            <person name="Santos-Garcia D."/>
        </authorList>
    </citation>
    <scope>NUCLEOTIDE SEQUENCE [LARGE SCALE GENOMIC DNA]</scope>
</reference>
<dbReference type="OrthoDB" id="9802326at2"/>
<dbReference type="PRINTS" id="PR01042">
    <property type="entry name" value="TRNASYNTHASP"/>
</dbReference>
<dbReference type="InterPro" id="IPR004364">
    <property type="entry name" value="Aa-tRNA-synt_II"/>
</dbReference>
<dbReference type="InterPro" id="IPR004524">
    <property type="entry name" value="Asp-tRNA-ligase_1"/>
</dbReference>
<dbReference type="EC" id="6.1.1.23" evidence="8"/>
<dbReference type="InterPro" id="IPR012340">
    <property type="entry name" value="NA-bd_OB-fold"/>
</dbReference>
<evidence type="ECO:0000256" key="5">
    <source>
        <dbReference type="ARBA" id="ARBA00022840"/>
    </source>
</evidence>
<evidence type="ECO:0000313" key="10">
    <source>
        <dbReference type="EMBL" id="CDZ16579.1"/>
    </source>
</evidence>
<dbReference type="NCBIfam" id="NF001750">
    <property type="entry name" value="PRK00476.1"/>
    <property type="match status" value="1"/>
</dbReference>
<proteinExistence type="inferred from homology"/>
<keyword evidence="4 8" id="KW-0547">Nucleotide-binding</keyword>
<name>A0A078KIH5_9GAMM</name>
<dbReference type="SUPFAM" id="SSF55681">
    <property type="entry name" value="Class II aaRS and biotin synthetases"/>
    <property type="match status" value="1"/>
</dbReference>
<evidence type="ECO:0000256" key="8">
    <source>
        <dbReference type="HAMAP-Rule" id="MF_00044"/>
    </source>
</evidence>
<evidence type="ECO:0000259" key="9">
    <source>
        <dbReference type="PROSITE" id="PS50862"/>
    </source>
</evidence>
<dbReference type="GO" id="GO:0003676">
    <property type="term" value="F:nucleic acid binding"/>
    <property type="evidence" value="ECO:0007669"/>
    <property type="project" value="InterPro"/>
</dbReference>